<keyword evidence="3" id="KW-1185">Reference proteome</keyword>
<evidence type="ECO:0000313" key="5">
    <source>
        <dbReference type="WormBase" id="SRAE_X000238500"/>
    </source>
</evidence>
<dbReference type="WormBase" id="SRAE_X000238500">
    <property type="protein sequence ID" value="SRP06134"/>
    <property type="gene ID" value="WBGene00267970"/>
</dbReference>
<dbReference type="RefSeq" id="XP_024499860.1">
    <property type="nucleotide sequence ID" value="XM_024645593.1"/>
</dbReference>
<feature type="compositionally biased region" description="Polar residues" evidence="1">
    <location>
        <begin position="1"/>
        <end position="17"/>
    </location>
</feature>
<dbReference type="GeneID" id="36385464"/>
<evidence type="ECO:0000313" key="2">
    <source>
        <dbReference type="EMBL" id="CEF60651.1"/>
    </source>
</evidence>
<evidence type="ECO:0000313" key="3">
    <source>
        <dbReference type="Proteomes" id="UP000035682"/>
    </source>
</evidence>
<dbReference type="Proteomes" id="UP000035682">
    <property type="component" value="Unplaced"/>
</dbReference>
<dbReference type="AlphaFoldDB" id="A0A090KTC2"/>
<protein>
    <submittedName>
        <fullName evidence="2 4">Uncharacterized protein</fullName>
    </submittedName>
</protein>
<dbReference type="WBParaSite" id="SRAE_X000238500.1">
    <property type="protein sequence ID" value="SRAE_X000238500.1"/>
    <property type="gene ID" value="WBGene00267970"/>
</dbReference>
<reference evidence="2" key="1">
    <citation type="submission" date="2014-09" db="EMBL/GenBank/DDBJ databases">
        <authorList>
            <person name="Aslett A.Martin."/>
        </authorList>
    </citation>
    <scope>NUCLEOTIDE SEQUENCE</scope>
    <source>
        <strain evidence="2">ED321 Heterogonic</strain>
    </source>
</reference>
<evidence type="ECO:0000313" key="4">
    <source>
        <dbReference type="WBParaSite" id="SRAE_X000238500.1"/>
    </source>
</evidence>
<gene>
    <name evidence="2 4 5" type="ORF">SRAE_X000238500</name>
</gene>
<dbReference type="EMBL" id="LN609400">
    <property type="protein sequence ID" value="CEF60651.1"/>
    <property type="molecule type" value="Genomic_DNA"/>
</dbReference>
<name>A0A090KTC2_STRRB</name>
<accession>A0A090KTC2</accession>
<reference evidence="4" key="3">
    <citation type="submission" date="2020-12" db="UniProtKB">
        <authorList>
            <consortium name="WormBaseParasite"/>
        </authorList>
    </citation>
    <scope>IDENTIFICATION</scope>
</reference>
<reference evidence="3" key="2">
    <citation type="submission" date="2014-09" db="EMBL/GenBank/DDBJ databases">
        <authorList>
            <person name="Martin A.A."/>
        </authorList>
    </citation>
    <scope>NUCLEOTIDE SEQUENCE</scope>
    <source>
        <strain evidence="3">ED321</strain>
    </source>
</reference>
<sequence>MVNSSSNQGEFKQSENLPTVPFPVENKQLKSNQINTSEFGYNMAMESESFVNSISEISRNQRAGWLRQGNKIIRFASVRPFDETFSTNTTPSNSLESDEGRAYEYPERLEDSGQNYNSSNNTNYYQNGPIYQQPFSDNRLPIPPIQPPPHFVNGFSRPQFNNVTNVPVIQQTTFSQPQILPGHLNYPPFPSFPPFPPFPPFPSLQYIMPQVGNTTFPTFVGYSCYPTTIIDHTVTRRIFNPPSNPIITINSNTNHSHQQSQSFSQGYQQNSGIPLHSQQNVERTIISTNINSNNNNNNGTIYNNIQEHNSSNINNLSLNENDNIQREDEVVSSGDTQIDVDDNEEIIVSNISPSINVSQENVPNHRDI</sequence>
<proteinExistence type="predicted"/>
<organism evidence="2">
    <name type="scientific">Strongyloides ratti</name>
    <name type="common">Parasitic roundworm</name>
    <dbReference type="NCBI Taxonomy" id="34506"/>
    <lineage>
        <taxon>Eukaryota</taxon>
        <taxon>Metazoa</taxon>
        <taxon>Ecdysozoa</taxon>
        <taxon>Nematoda</taxon>
        <taxon>Chromadorea</taxon>
        <taxon>Rhabditida</taxon>
        <taxon>Tylenchina</taxon>
        <taxon>Panagrolaimomorpha</taxon>
        <taxon>Strongyloidoidea</taxon>
        <taxon>Strongyloididae</taxon>
        <taxon>Strongyloides</taxon>
    </lineage>
</organism>
<dbReference type="CTD" id="36385464"/>
<feature type="region of interest" description="Disordered" evidence="1">
    <location>
        <begin position="1"/>
        <end position="22"/>
    </location>
</feature>
<evidence type="ECO:0000256" key="1">
    <source>
        <dbReference type="SAM" id="MobiDB-lite"/>
    </source>
</evidence>